<accession>A0AAW7ZMQ9</accession>
<dbReference type="RefSeq" id="WP_052206745.1">
    <property type="nucleotide sequence ID" value="NZ_CP083834.1"/>
</dbReference>
<organism evidence="1 2">
    <name type="scientific">Enterobacter asburiae</name>
    <dbReference type="NCBI Taxonomy" id="61645"/>
    <lineage>
        <taxon>Bacteria</taxon>
        <taxon>Pseudomonadati</taxon>
        <taxon>Pseudomonadota</taxon>
        <taxon>Gammaproteobacteria</taxon>
        <taxon>Enterobacterales</taxon>
        <taxon>Enterobacteriaceae</taxon>
        <taxon>Enterobacter</taxon>
        <taxon>Enterobacter cloacae complex</taxon>
    </lineage>
</organism>
<proteinExistence type="predicted"/>
<evidence type="ECO:0000313" key="1">
    <source>
        <dbReference type="EMBL" id="MDO7921068.1"/>
    </source>
</evidence>
<dbReference type="Proteomes" id="UP001176432">
    <property type="component" value="Unassembled WGS sequence"/>
</dbReference>
<protein>
    <submittedName>
        <fullName evidence="1">Uncharacterized protein</fullName>
    </submittedName>
</protein>
<sequence length="196" mass="21991">MQIEIYESTYNRLAALVKGFETPDAVINRLIDAFETDQNKRPELVFNPSNEDDFKRAVLQHNQIKVEMFKSDGTCEQGTWNVRAISETSSLRANIWSGYLRGWKEKGIVRAVFTVVEDSSKPEPQESVKWGEYTISRLESGSIIVECDGNAVPVVKPVLRRVAEALGIDQNNSNGNPMNTRQLGGEIIKALMTKAE</sequence>
<dbReference type="EMBL" id="JAUPXB010000001">
    <property type="protein sequence ID" value="MDO7921068.1"/>
    <property type="molecule type" value="Genomic_DNA"/>
</dbReference>
<gene>
    <name evidence="1" type="ORF">Q5934_05900</name>
</gene>
<reference evidence="1" key="1">
    <citation type="submission" date="2023-07" db="EMBL/GenBank/DDBJ databases">
        <title>Isolates cultured from stool samples of acute diarrhea patients.</title>
        <authorList>
            <person name="Jiang S."/>
        </authorList>
    </citation>
    <scope>NUCLEOTIDE SEQUENCE</scope>
    <source>
        <strain evidence="1">L4424</strain>
    </source>
</reference>
<name>A0AAW7ZMQ9_ENTAS</name>
<dbReference type="AlphaFoldDB" id="A0AAW7ZMQ9"/>
<comment type="caution">
    <text evidence="1">The sequence shown here is derived from an EMBL/GenBank/DDBJ whole genome shotgun (WGS) entry which is preliminary data.</text>
</comment>
<evidence type="ECO:0000313" key="2">
    <source>
        <dbReference type="Proteomes" id="UP001176432"/>
    </source>
</evidence>